<dbReference type="Proteomes" id="UP000006833">
    <property type="component" value="Chromosome"/>
</dbReference>
<dbReference type="KEGG" id="dsh:Dshi_2911"/>
<dbReference type="Pfam" id="PF09601">
    <property type="entry name" value="DUF2459"/>
    <property type="match status" value="1"/>
</dbReference>
<evidence type="ECO:0000313" key="1">
    <source>
        <dbReference type="EMBL" id="ABV94644.1"/>
    </source>
</evidence>
<dbReference type="NCBIfam" id="TIGR02117">
    <property type="entry name" value="chp_urease_rgn"/>
    <property type="match status" value="1"/>
</dbReference>
<protein>
    <recommendedName>
        <fullName evidence="3">Urease-associated protein</fullName>
    </recommendedName>
</protein>
<dbReference type="eggNOG" id="ENOG502Z9A2">
    <property type="taxonomic scope" value="Bacteria"/>
</dbReference>
<organism evidence="1 2">
    <name type="scientific">Dinoroseobacter shibae (strain DSM 16493 / NCIMB 14021 / DFL 12)</name>
    <dbReference type="NCBI Taxonomy" id="398580"/>
    <lineage>
        <taxon>Bacteria</taxon>
        <taxon>Pseudomonadati</taxon>
        <taxon>Pseudomonadota</taxon>
        <taxon>Alphaproteobacteria</taxon>
        <taxon>Rhodobacterales</taxon>
        <taxon>Roseobacteraceae</taxon>
        <taxon>Dinoroseobacter</taxon>
    </lineage>
</organism>
<dbReference type="STRING" id="398580.Dshi_2911"/>
<dbReference type="HOGENOM" id="CLU_086263_0_0_5"/>
<accession>A8LJP1</accession>
<evidence type="ECO:0000313" key="2">
    <source>
        <dbReference type="Proteomes" id="UP000006833"/>
    </source>
</evidence>
<dbReference type="RefSeq" id="WP_012179572.1">
    <property type="nucleotide sequence ID" value="NC_009952.1"/>
</dbReference>
<evidence type="ECO:0008006" key="3">
    <source>
        <dbReference type="Google" id="ProtNLM"/>
    </source>
</evidence>
<dbReference type="AlphaFoldDB" id="A8LJP1"/>
<gene>
    <name evidence="1" type="ordered locus">Dshi_2911</name>
</gene>
<dbReference type="EMBL" id="CP000830">
    <property type="protein sequence ID" value="ABV94644.1"/>
    <property type="molecule type" value="Genomic_DNA"/>
</dbReference>
<name>A8LJP1_DINSH</name>
<dbReference type="OrthoDB" id="211174at2"/>
<sequence>MRGLRHLALGAVGVLGLYLGAALLGALVPAGPDPDDSPAATRGPEVTIGLIGGPIHYDFVLPMTPETRQAFAPLAAAGVPVDAPELAWMVVGWGSEAFYTTVGTWRDVSARALFRAVTGDASVLRVGLYGPVDWGARWREVRVSGPEYARLLAAIRGNFATGPGSAPGLVAGPKPGRSGWFFAAEGRFNALRTCNTWVGTMLRAAGQRFGIWTPTPYAVRLSHVLHLR</sequence>
<reference evidence="2" key="1">
    <citation type="journal article" date="2010" name="ISME J.">
        <title>The complete genome sequence of the algal symbiont Dinoroseobacter shibae: a hitchhiker's guide to life in the sea.</title>
        <authorList>
            <person name="Wagner-Dobler I."/>
            <person name="Ballhausen B."/>
            <person name="Berger M."/>
            <person name="Brinkhoff T."/>
            <person name="Buchholz I."/>
            <person name="Bunk B."/>
            <person name="Cypionka H."/>
            <person name="Daniel R."/>
            <person name="Drepper T."/>
            <person name="Gerdts G."/>
            <person name="Hahnke S."/>
            <person name="Han C."/>
            <person name="Jahn D."/>
            <person name="Kalhoefer D."/>
            <person name="Kiss H."/>
            <person name="Klenk H.P."/>
            <person name="Kyrpides N."/>
            <person name="Liebl W."/>
            <person name="Liesegang H."/>
            <person name="Meincke L."/>
            <person name="Pati A."/>
            <person name="Petersen J."/>
            <person name="Piekarski T."/>
            <person name="Pommerenke C."/>
            <person name="Pradella S."/>
            <person name="Pukall R."/>
            <person name="Rabus R."/>
            <person name="Stackebrandt E."/>
            <person name="Thole S."/>
            <person name="Thompson L."/>
            <person name="Tielen P."/>
            <person name="Tomasch J."/>
            <person name="von Jan M."/>
            <person name="Wanphrut N."/>
            <person name="Wichels A."/>
            <person name="Zech H."/>
            <person name="Simon M."/>
        </authorList>
    </citation>
    <scope>NUCLEOTIDE SEQUENCE [LARGE SCALE GENOMIC DNA]</scope>
    <source>
        <strain evidence="2">DSM 16493 / NCIMB 14021 / DFL 12</strain>
    </source>
</reference>
<keyword evidence="2" id="KW-1185">Reference proteome</keyword>
<proteinExistence type="predicted"/>
<dbReference type="InterPro" id="IPR011727">
    <property type="entry name" value="CHP02117"/>
</dbReference>